<evidence type="ECO:0000256" key="1">
    <source>
        <dbReference type="ARBA" id="ARBA00004305"/>
    </source>
</evidence>
<dbReference type="OrthoDB" id="1715808at2759"/>
<dbReference type="Pfam" id="PF01012">
    <property type="entry name" value="ETF"/>
    <property type="match status" value="1"/>
</dbReference>
<keyword evidence="3 7" id="KW-0813">Transport</keyword>
<dbReference type="Proteomes" id="UP000007800">
    <property type="component" value="Unassembled WGS sequence"/>
</dbReference>
<evidence type="ECO:0000256" key="2">
    <source>
        <dbReference type="ARBA" id="ARBA00005817"/>
    </source>
</evidence>
<evidence type="ECO:0000259" key="9">
    <source>
        <dbReference type="SMART" id="SM00893"/>
    </source>
</evidence>
<comment type="subcellular location">
    <subcellularLocation>
        <location evidence="1 7">Mitochondrion matrix</location>
    </subcellularLocation>
</comment>
<dbReference type="SUPFAM" id="SSF52402">
    <property type="entry name" value="Adenine nucleotide alpha hydrolases-like"/>
    <property type="match status" value="1"/>
</dbReference>
<dbReference type="PROSITE" id="PS00696">
    <property type="entry name" value="ETF_ALPHA"/>
    <property type="match status" value="1"/>
</dbReference>
<dbReference type="OMA" id="WRPYAEQ"/>
<comment type="subunit">
    <text evidence="7">Heterodimer of an alpha and a beta subunit.</text>
</comment>
<sequence length="345" mass="35761">MLSSAARASSNLGASTIARGVSGSPATRRFFSTILVAEQRGGKLEKSSLCAATAASQLTKSFSVMLAGGSREAAEAAARLPGVEKVYHCNPGDAALDHPAADTIANAVVKLTKETGASNVVAGNSSVIRDSLPRAAAMLDTQPITDVIKVISNDTFKRPMYAGNVIATVKSSDPVKVLVFRPTAFEPTEVPQNGDAAEIVNTEIDTVGSSIKFVSEGDKSTEKPMLQTAQVVVAGGRALKDKETFDSMLEPLAEKLGAALGATRAAVDAGYCSNDLQIGQTGKVVAPHLYIAIGISGAIQHTAGIKDSKCIVAINMDAEAPIFQVADYGLVGDLYKIVPELTAKL</sequence>
<dbReference type="InterPro" id="IPR014729">
    <property type="entry name" value="Rossmann-like_a/b/a_fold"/>
</dbReference>
<accession>C5LNK1</accession>
<comment type="similarity">
    <text evidence="2 7">Belongs to the ETF alpha-subunit/FixB family.</text>
</comment>
<evidence type="ECO:0000256" key="5">
    <source>
        <dbReference type="ARBA" id="ARBA00022827"/>
    </source>
</evidence>
<proteinExistence type="inferred from homology"/>
<keyword evidence="5 7" id="KW-0274">FAD</keyword>
<evidence type="ECO:0000256" key="3">
    <source>
        <dbReference type="ARBA" id="ARBA00022448"/>
    </source>
</evidence>
<dbReference type="GO" id="GO:0005759">
    <property type="term" value="C:mitochondrial matrix"/>
    <property type="evidence" value="ECO:0007669"/>
    <property type="project" value="UniProtKB-SubCell"/>
</dbReference>
<dbReference type="InParanoid" id="C5LNK1"/>
<keyword evidence="4 7" id="KW-0285">Flavoprotein</keyword>
<evidence type="ECO:0000313" key="11">
    <source>
        <dbReference type="Proteomes" id="UP000007800"/>
    </source>
</evidence>
<feature type="domain" description="Electron transfer flavoprotein alpha/beta-subunit N-terminal" evidence="9">
    <location>
        <begin position="33"/>
        <end position="216"/>
    </location>
</feature>
<dbReference type="SMART" id="SM00893">
    <property type="entry name" value="ETF"/>
    <property type="match status" value="1"/>
</dbReference>
<dbReference type="GeneID" id="9040267"/>
<dbReference type="RefSeq" id="XP_002768974.1">
    <property type="nucleotide sequence ID" value="XM_002768928.1"/>
</dbReference>
<evidence type="ECO:0000256" key="8">
    <source>
        <dbReference type="PIRSR" id="PIRSR000089-1"/>
    </source>
</evidence>
<name>C5LNK1_PERM5</name>
<dbReference type="AlphaFoldDB" id="C5LNK1"/>
<dbReference type="EMBL" id="GG683784">
    <property type="protein sequence ID" value="EER01692.1"/>
    <property type="molecule type" value="Genomic_DNA"/>
</dbReference>
<evidence type="ECO:0000256" key="4">
    <source>
        <dbReference type="ARBA" id="ARBA00022630"/>
    </source>
</evidence>
<dbReference type="InterPro" id="IPR001308">
    <property type="entry name" value="ETF_a/FixB"/>
</dbReference>
<comment type="cofactor">
    <cofactor evidence="7 8">
        <name>FAD</name>
        <dbReference type="ChEBI" id="CHEBI:57692"/>
    </cofactor>
    <text evidence="7 8">Binds 1 FAD per dimer.</text>
</comment>
<feature type="binding site" evidence="8">
    <location>
        <position position="237"/>
    </location>
    <ligand>
        <name>FAD</name>
        <dbReference type="ChEBI" id="CHEBI:57692"/>
    </ligand>
</feature>
<keyword evidence="6 7" id="KW-0249">Electron transport</keyword>
<evidence type="ECO:0000256" key="7">
    <source>
        <dbReference type="PIRNR" id="PIRNR000089"/>
    </source>
</evidence>
<dbReference type="PANTHER" id="PTHR43153">
    <property type="entry name" value="ELECTRON TRANSFER FLAVOPROTEIN ALPHA"/>
    <property type="match status" value="1"/>
</dbReference>
<dbReference type="FunFam" id="3.40.50.1220:FF:000001">
    <property type="entry name" value="Electron transfer flavoprotein, alpha subunit"/>
    <property type="match status" value="1"/>
</dbReference>
<dbReference type="Gene3D" id="3.40.50.620">
    <property type="entry name" value="HUPs"/>
    <property type="match status" value="1"/>
</dbReference>
<dbReference type="InterPro" id="IPR029035">
    <property type="entry name" value="DHS-like_NAD/FAD-binding_dom"/>
</dbReference>
<dbReference type="GO" id="GO:0009055">
    <property type="term" value="F:electron transfer activity"/>
    <property type="evidence" value="ECO:0007669"/>
    <property type="project" value="InterPro"/>
</dbReference>
<dbReference type="CDD" id="cd01715">
    <property type="entry name" value="ETF_alpha"/>
    <property type="match status" value="1"/>
</dbReference>
<dbReference type="GO" id="GO:0050660">
    <property type="term" value="F:flavin adenine dinucleotide binding"/>
    <property type="evidence" value="ECO:0007669"/>
    <property type="project" value="InterPro"/>
</dbReference>
<feature type="binding site" evidence="8">
    <location>
        <begin position="263"/>
        <end position="264"/>
    </location>
    <ligand>
        <name>FAD</name>
        <dbReference type="ChEBI" id="CHEBI:57692"/>
    </ligand>
</feature>
<feature type="binding site" evidence="8">
    <location>
        <position position="315"/>
    </location>
    <ligand>
        <name>FAD</name>
        <dbReference type="ChEBI" id="CHEBI:57692"/>
    </ligand>
</feature>
<dbReference type="InterPro" id="IPR018206">
    <property type="entry name" value="ETF_asu_C_CS"/>
</dbReference>
<evidence type="ECO:0000313" key="10">
    <source>
        <dbReference type="EMBL" id="EER01692.1"/>
    </source>
</evidence>
<protein>
    <recommendedName>
        <fullName evidence="7">Electron transfer flavoprotein subunit alpha</fullName>
        <shortName evidence="7">Alpha-ETF</shortName>
    </recommendedName>
</protein>
<dbReference type="PIRSF" id="PIRSF000089">
    <property type="entry name" value="Electra_flavoP_a"/>
    <property type="match status" value="1"/>
</dbReference>
<dbReference type="Pfam" id="PF00766">
    <property type="entry name" value="ETF_alpha"/>
    <property type="match status" value="1"/>
</dbReference>
<reference evidence="10 11" key="1">
    <citation type="submission" date="2008-07" db="EMBL/GenBank/DDBJ databases">
        <authorList>
            <person name="El-Sayed N."/>
            <person name="Caler E."/>
            <person name="Inman J."/>
            <person name="Amedeo P."/>
            <person name="Hass B."/>
            <person name="Wortman J."/>
        </authorList>
    </citation>
    <scope>NUCLEOTIDE SEQUENCE [LARGE SCALE GENOMIC DNA]</scope>
    <source>
        <strain evidence="11">ATCC 50983 / TXsc</strain>
    </source>
</reference>
<dbReference type="GO" id="GO:0033539">
    <property type="term" value="P:fatty acid beta-oxidation using acyl-CoA dehydrogenase"/>
    <property type="evidence" value="ECO:0007669"/>
    <property type="project" value="TreeGrafter"/>
</dbReference>
<comment type="function">
    <text evidence="7">The electron transfer flavoprotein serves as a specific electron acceptor for several dehydrogenases, including five acyl-CoA dehydrogenases, glutaryl-CoA and sarcosine dehydrogenase. It transfers the electrons to the main mitochondrial respiratory chain via ETF-ubiquinone oxidoreductase (ETF dehydrogenase).</text>
</comment>
<dbReference type="InterPro" id="IPR014731">
    <property type="entry name" value="ETF_asu_C"/>
</dbReference>
<keyword evidence="11" id="KW-1185">Reference proteome</keyword>
<dbReference type="SUPFAM" id="SSF52467">
    <property type="entry name" value="DHS-like NAD/FAD-binding domain"/>
    <property type="match status" value="1"/>
</dbReference>
<keyword evidence="7" id="KW-0496">Mitochondrion</keyword>
<dbReference type="Gene3D" id="3.40.50.1220">
    <property type="entry name" value="TPP-binding domain"/>
    <property type="match status" value="1"/>
</dbReference>
<dbReference type="InterPro" id="IPR033947">
    <property type="entry name" value="ETF_alpha_N"/>
</dbReference>
<organism evidence="11">
    <name type="scientific">Perkinsus marinus (strain ATCC 50983 / TXsc)</name>
    <dbReference type="NCBI Taxonomy" id="423536"/>
    <lineage>
        <taxon>Eukaryota</taxon>
        <taxon>Sar</taxon>
        <taxon>Alveolata</taxon>
        <taxon>Perkinsozoa</taxon>
        <taxon>Perkinsea</taxon>
        <taxon>Perkinsida</taxon>
        <taxon>Perkinsidae</taxon>
        <taxon>Perkinsus</taxon>
    </lineage>
</organism>
<evidence type="ECO:0000256" key="6">
    <source>
        <dbReference type="ARBA" id="ARBA00022982"/>
    </source>
</evidence>
<feature type="binding site" evidence="8">
    <location>
        <begin position="294"/>
        <end position="301"/>
    </location>
    <ligand>
        <name>FAD</name>
        <dbReference type="ChEBI" id="CHEBI:57692"/>
    </ligand>
</feature>
<gene>
    <name evidence="10" type="ORF">Pmar_PMAR009922</name>
</gene>
<feature type="binding site" evidence="8">
    <location>
        <begin position="277"/>
        <end position="281"/>
    </location>
    <ligand>
        <name>FAD</name>
        <dbReference type="ChEBI" id="CHEBI:57692"/>
    </ligand>
</feature>
<dbReference type="InterPro" id="IPR014730">
    <property type="entry name" value="ETF_a/b_N"/>
</dbReference>
<dbReference type="PANTHER" id="PTHR43153:SF1">
    <property type="entry name" value="ELECTRON TRANSFER FLAVOPROTEIN SUBUNIT ALPHA, MITOCHONDRIAL"/>
    <property type="match status" value="1"/>
</dbReference>